<accession>A0A8B8UMU1</accession>
<evidence type="ECO:0000256" key="1">
    <source>
        <dbReference type="ARBA" id="ARBA00008889"/>
    </source>
</evidence>
<dbReference type="KEGG" id="spao:SPAR_D00440"/>
<dbReference type="Pfam" id="PF00466">
    <property type="entry name" value="Ribosomal_L10"/>
    <property type="match status" value="1"/>
</dbReference>
<dbReference type="GO" id="GO:0005840">
    <property type="term" value="C:ribosome"/>
    <property type="evidence" value="ECO:0007669"/>
    <property type="project" value="UniProtKB-KW"/>
</dbReference>
<evidence type="ECO:0000256" key="2">
    <source>
        <dbReference type="ARBA" id="ARBA00022980"/>
    </source>
</evidence>
<dbReference type="GO" id="GO:1990904">
    <property type="term" value="C:ribonucleoprotein complex"/>
    <property type="evidence" value="ECO:0007669"/>
    <property type="project" value="UniProtKB-KW"/>
</dbReference>
<evidence type="ECO:0000256" key="4">
    <source>
        <dbReference type="SAM" id="MobiDB-lite"/>
    </source>
</evidence>
<dbReference type="Gene3D" id="3.30.70.1730">
    <property type="match status" value="1"/>
</dbReference>
<dbReference type="InterPro" id="IPR047865">
    <property type="entry name" value="Ribosomal_uL10_bac_type"/>
</dbReference>
<dbReference type="RefSeq" id="XP_033765077.1">
    <property type="nucleotide sequence ID" value="XM_033909186.1"/>
</dbReference>
<name>A0A8B8UMU1_SACPA</name>
<evidence type="ECO:0000313" key="5">
    <source>
        <dbReference type="RefSeq" id="XP_033765077.1"/>
    </source>
</evidence>
<reference evidence="5" key="3">
    <citation type="submission" date="2025-07" db="EMBL/GenBank/DDBJ databases">
        <authorList>
            <consortium name="NCBI Genome Project"/>
        </authorList>
    </citation>
    <scope>NUCLEOTIDE SEQUENCE</scope>
    <source>
        <strain evidence="5">CBS432</strain>
    </source>
</reference>
<organism evidence="5">
    <name type="scientific">Saccharomyces paradoxus</name>
    <name type="common">Yeast</name>
    <name type="synonym">Saccharomyces douglasii</name>
    <dbReference type="NCBI Taxonomy" id="27291"/>
    <lineage>
        <taxon>Eukaryota</taxon>
        <taxon>Fungi</taxon>
        <taxon>Dikarya</taxon>
        <taxon>Ascomycota</taxon>
        <taxon>Saccharomycotina</taxon>
        <taxon>Saccharomycetes</taxon>
        <taxon>Saccharomycetales</taxon>
        <taxon>Saccharomycetaceae</taxon>
        <taxon>Saccharomyces</taxon>
    </lineage>
</organism>
<comment type="similarity">
    <text evidence="1">Belongs to the universal ribosomal protein uL10 family.</text>
</comment>
<feature type="region of interest" description="Disordered" evidence="4">
    <location>
        <begin position="225"/>
        <end position="249"/>
    </location>
</feature>
<dbReference type="InterPro" id="IPR001790">
    <property type="entry name" value="Ribosomal_uL10"/>
</dbReference>
<dbReference type="InterPro" id="IPR043141">
    <property type="entry name" value="Ribosomal_uL10-like_sf"/>
</dbReference>
<reference evidence="5" key="4">
    <citation type="submission" date="2025-08" db="UniProtKB">
        <authorList>
            <consortium name="RefSeq"/>
        </authorList>
    </citation>
    <scope>IDENTIFICATION</scope>
    <source>
        <strain evidence="5">CBS432</strain>
    </source>
</reference>
<feature type="compositionally biased region" description="Basic and acidic residues" evidence="4">
    <location>
        <begin position="226"/>
        <end position="249"/>
    </location>
</feature>
<protein>
    <submittedName>
        <fullName evidence="5">Mitochondrial 54S ribosomal protein uL10m</fullName>
    </submittedName>
</protein>
<proteinExistence type="inferred from homology"/>
<dbReference type="AlphaFoldDB" id="A0A8B8UMU1"/>
<reference evidence="5" key="2">
    <citation type="submission" date="2020-01" db="EMBL/GenBank/DDBJ databases">
        <title>Population-level Yeast Reference Genomes.</title>
        <authorList>
            <person name="Yue J.-X."/>
        </authorList>
    </citation>
    <scope>NUCLEOTIDE SEQUENCE</scope>
    <source>
        <strain evidence="5">CBS432</strain>
    </source>
</reference>
<dbReference type="OrthoDB" id="360689at2759"/>
<dbReference type="SUPFAM" id="SSF160369">
    <property type="entry name" value="Ribosomal protein L10-like"/>
    <property type="match status" value="1"/>
</dbReference>
<dbReference type="PANTHER" id="PTHR11560">
    <property type="entry name" value="39S RIBOSOMAL PROTEIN L10, MITOCHONDRIAL"/>
    <property type="match status" value="1"/>
</dbReference>
<evidence type="ECO:0000256" key="3">
    <source>
        <dbReference type="ARBA" id="ARBA00023274"/>
    </source>
</evidence>
<gene>
    <name evidence="5" type="primary">MRPL11</name>
    <name evidence="5" type="ORF">SPAR_D00440</name>
</gene>
<sequence length="249" mass="28507">MLRLRFMPGWIPRNGFFVLKETISAAHKRSYALASEQPSRKTVKPLDSRKTFLIDTYKHLMEKSSMVLFVHYNNLSKTEDHHFRFKIKQTGGKLTKVRNNLFEVYLRNSHLPDPCGFVRRKEQNWKHPLLPLLKGPTATITFEDTNPQQIARLLKTLQTAQDKLLVIGAKVENEVLDVEKINTFKTLPTKPEMQSQLVSVLQMLSGLGLVRTLEKGSNALYLTLKSHHDNQKPKEDVETSADAESKGSK</sequence>
<dbReference type="FunFam" id="3.30.70.1730:FF:000015">
    <property type="entry name" value="Mrpl11p"/>
    <property type="match status" value="1"/>
</dbReference>
<dbReference type="GeneID" id="54629291"/>
<keyword evidence="2 5" id="KW-0689">Ribosomal protein</keyword>
<keyword evidence="3" id="KW-0687">Ribonucleoprotein</keyword>
<dbReference type="VEuPathDB" id="FungiDB:SPAR_D00440"/>
<reference evidence="5" key="1">
    <citation type="journal article" date="2017" name="Nat. Genet.">
        <title>Contrasting evolutionary genome dynamics between domesticated and wild yeasts.</title>
        <authorList>
            <person name="Yue J.X."/>
            <person name="Li J."/>
            <person name="Aigrain L."/>
            <person name="Hallin J."/>
            <person name="Persson K."/>
            <person name="Oliver K."/>
            <person name="Bergstrom A."/>
            <person name="Coupland P."/>
            <person name="Warringer J."/>
            <person name="Lagomarsino M.C."/>
            <person name="Fischer G."/>
            <person name="Durbin R."/>
            <person name="Liti G."/>
        </authorList>
    </citation>
    <scope>NUCLEOTIDE SEQUENCE</scope>
    <source>
        <strain evidence="5">CBS432</strain>
    </source>
</reference>
<dbReference type="CDD" id="cd05797">
    <property type="entry name" value="Ribosomal_L10"/>
    <property type="match status" value="1"/>
</dbReference>